<feature type="coiled-coil region" evidence="6">
    <location>
        <begin position="979"/>
        <end position="1034"/>
    </location>
</feature>
<evidence type="ECO:0000256" key="2">
    <source>
        <dbReference type="ARBA" id="ARBA00022741"/>
    </source>
</evidence>
<dbReference type="Gene3D" id="3.30.70.1620">
    <property type="match status" value="1"/>
</dbReference>
<dbReference type="Gene3D" id="6.10.140.1720">
    <property type="match status" value="1"/>
</dbReference>
<name>A0ABY4CDB4_9BACT</name>
<proteinExistence type="inferred from homology"/>
<dbReference type="InterPro" id="IPR010935">
    <property type="entry name" value="SMC_hinge"/>
</dbReference>
<evidence type="ECO:0000256" key="5">
    <source>
        <dbReference type="ARBA" id="ARBA00023125"/>
    </source>
</evidence>
<dbReference type="SUPFAM" id="SSF75553">
    <property type="entry name" value="Smc hinge domain"/>
    <property type="match status" value="1"/>
</dbReference>
<dbReference type="Proteomes" id="UP000830116">
    <property type="component" value="Chromosome"/>
</dbReference>
<evidence type="ECO:0000256" key="6">
    <source>
        <dbReference type="HAMAP-Rule" id="MF_01894"/>
    </source>
</evidence>
<dbReference type="EMBL" id="CP093442">
    <property type="protein sequence ID" value="UOF02709.1"/>
    <property type="molecule type" value="Genomic_DNA"/>
</dbReference>
<dbReference type="CDD" id="cd03278">
    <property type="entry name" value="ABC_SMC_barmotin"/>
    <property type="match status" value="1"/>
</dbReference>
<dbReference type="InterPro" id="IPR036277">
    <property type="entry name" value="SMC_hinge_sf"/>
</dbReference>
<evidence type="ECO:0000256" key="1">
    <source>
        <dbReference type="ARBA" id="ARBA00022490"/>
    </source>
</evidence>
<dbReference type="RefSeq" id="WP_243540505.1">
    <property type="nucleotide sequence ID" value="NZ_CP093442.1"/>
</dbReference>
<evidence type="ECO:0000256" key="4">
    <source>
        <dbReference type="ARBA" id="ARBA00023054"/>
    </source>
</evidence>
<feature type="domain" description="SMC hinge" evidence="7">
    <location>
        <begin position="534"/>
        <end position="650"/>
    </location>
</feature>
<evidence type="ECO:0000259" key="7">
    <source>
        <dbReference type="SMART" id="SM00968"/>
    </source>
</evidence>
<dbReference type="SMART" id="SM00968">
    <property type="entry name" value="SMC_hinge"/>
    <property type="match status" value="1"/>
</dbReference>
<feature type="coiled-coil region" evidence="6">
    <location>
        <begin position="705"/>
        <end position="809"/>
    </location>
</feature>
<dbReference type="InterPro" id="IPR024704">
    <property type="entry name" value="SMC"/>
</dbReference>
<dbReference type="NCBIfam" id="TIGR02168">
    <property type="entry name" value="SMC_prok_B"/>
    <property type="match status" value="1"/>
</dbReference>
<keyword evidence="2 6" id="KW-0547">Nucleotide-binding</keyword>
<sequence length="1195" mass="135655">MRIKKIELVGFKSFKDRTVIHFDAGITGIVGPNGCGKSNIVDALMWVMGEMSAKDLRGSQMTDVIFGGAEGYAPLGMCEVSLTLENDGGAFPAKYIKHSEIMVTRRLHRSGEGEYFVNKEPARLKDVQEIFMDTGAGSKGFSIIAQGMIGKIITAKPEDRRMLIEEAAGITKFKARKKESQRKLISTDQNLVRLQDIIGELKRQIDSLQRQAQRAERYRNIKNQIEDLDLWLSSAQYIELKRAADEAQAIFNEAQSMEVEGETNLSTLQGQLEVLKLQILEKEKAVEEQQTEYFAKQSTVQKKEMEIQELRFEIEQARRNEQMTGTILQEQQARQELLTRDKMNLESQVNELKEEAETLSATFTEKNEIFQNFNSRIGTVDEDLTTKRRELFAVGQSESSLDARVNSLSGQIADLTDRQDNEQQVLNELREKQVEFEARRKKVTNELDKERQMQLDLASDVDSYEANKKILSDSVAEKKAEVELFKDSLNEVASRLYGLENLQNNFEGFQEGVKQVMLWQKTRTTEMMADGSVVSHFQPVSEVVEVPAEYEVAMEAALGSRLQMLLSSDANIAVDAVTHLKENKTGRSSFMPANDSGYSFNRSEAPTAQDGVQAILKDVVKAADKFQNAVAYMLDGVAIVDSIRTALNLRAKYEGWTFVTLDGDTLTADGVLTGGSSESADSGMLKRRREIKELSEKKDEFAGKLQLAQMVLKKTEEQLANVLNDFEGAQKRKIDQEIKVTELRKDLERAENEVHNAQQAVERQEREVKKLTEQLETQEQKMEELNEALIEAREKKVLLETEVASLTNEMNSVRLGFDGLQAEVTDLQVRSASKTQEYQGVLRQLEMVTKSLTDLESQLARMSEEAEGYNSQMTESQMLLEEKKIEFERLLDEVEQLKLQAARTKDEYEVMSESIRAIEDEASASQRARNERQHRMNDSQLKLEQAKMKEQYLIDQVRERYMLNLPDVVEKYASRDGDFMGANEELKELREKLAKIGEVNLSAIEEYEETAQRYEFLTKQHSDLTEAKEQLRKVIDRINRICSKRFKETFDLVNDRFTRVFPVLFGGGEAWLTLVEETEKSEAGIEIIARPPGKKTQNVSLMSGGEKALTAVALVFSIFLVKPSPYCLLDEVDAPLDDANVFRFNDLVREMAKRSQIIVVTHNKHTMEVAGKLYGVTMQERGVSTMVSVSLQDIK</sequence>
<keyword evidence="9" id="KW-1185">Reference proteome</keyword>
<dbReference type="Pfam" id="PF06470">
    <property type="entry name" value="SMC_hinge"/>
    <property type="match status" value="1"/>
</dbReference>
<keyword evidence="3 6" id="KW-0067">ATP-binding</keyword>
<comment type="subunit">
    <text evidence="6">Homodimer.</text>
</comment>
<dbReference type="PANTHER" id="PTHR43977">
    <property type="entry name" value="STRUCTURAL MAINTENANCE OF CHROMOSOMES PROTEIN 3"/>
    <property type="match status" value="1"/>
</dbReference>
<keyword evidence="4 6" id="KW-0175">Coiled coil</keyword>
<dbReference type="InterPro" id="IPR027417">
    <property type="entry name" value="P-loop_NTPase"/>
</dbReference>
<dbReference type="Gene3D" id="1.20.1060.20">
    <property type="match status" value="1"/>
</dbReference>
<accession>A0ABY4CDB4</accession>
<feature type="coiled-coil region" evidence="6">
    <location>
        <begin position="845"/>
        <end position="921"/>
    </location>
</feature>
<dbReference type="InterPro" id="IPR011890">
    <property type="entry name" value="SMC_prok"/>
</dbReference>
<comment type="domain">
    <text evidence="6">Contains large globular domains required for ATP hydrolysis at each terminus and a third globular domain forming a flexible hinge near the middle of the molecule. These domains are separated by coiled-coil structures.</text>
</comment>
<dbReference type="PIRSF" id="PIRSF005719">
    <property type="entry name" value="SMC"/>
    <property type="match status" value="1"/>
</dbReference>
<keyword evidence="1 6" id="KW-0963">Cytoplasm</keyword>
<evidence type="ECO:0000256" key="3">
    <source>
        <dbReference type="ARBA" id="ARBA00022840"/>
    </source>
</evidence>
<dbReference type="InterPro" id="IPR003395">
    <property type="entry name" value="RecF/RecN/SMC_N"/>
</dbReference>
<organism evidence="8 9">
    <name type="scientific">Bdellovibrio reynosensis</name>
    <dbReference type="NCBI Taxonomy" id="2835041"/>
    <lineage>
        <taxon>Bacteria</taxon>
        <taxon>Pseudomonadati</taxon>
        <taxon>Bdellovibrionota</taxon>
        <taxon>Bdellovibrionia</taxon>
        <taxon>Bdellovibrionales</taxon>
        <taxon>Pseudobdellovibrionaceae</taxon>
        <taxon>Bdellovibrio</taxon>
    </lineage>
</organism>
<comment type="similarity">
    <text evidence="6">Belongs to the SMC family.</text>
</comment>
<evidence type="ECO:0000313" key="8">
    <source>
        <dbReference type="EMBL" id="UOF02709.1"/>
    </source>
</evidence>
<dbReference type="SUPFAM" id="SSF52540">
    <property type="entry name" value="P-loop containing nucleoside triphosphate hydrolases"/>
    <property type="match status" value="2"/>
</dbReference>
<evidence type="ECO:0000313" key="9">
    <source>
        <dbReference type="Proteomes" id="UP000830116"/>
    </source>
</evidence>
<protein>
    <recommendedName>
        <fullName evidence="6">Chromosome partition protein Smc</fullName>
    </recommendedName>
</protein>
<dbReference type="HAMAP" id="MF_01894">
    <property type="entry name" value="Smc_prok"/>
    <property type="match status" value="1"/>
</dbReference>
<reference evidence="8" key="1">
    <citation type="submission" date="2022-03" db="EMBL/GenBank/DDBJ databases">
        <title>Genome Identification and Characterization of new species Bdellovibrio reynosense LBG001 sp. nov. from a Mexico soil sample.</title>
        <authorList>
            <person name="Camilli A."/>
            <person name="Ajao Y."/>
            <person name="Guo X."/>
        </authorList>
    </citation>
    <scope>NUCLEOTIDE SEQUENCE</scope>
    <source>
        <strain evidence="8">LBG001</strain>
    </source>
</reference>
<feature type="coiled-coil region" evidence="6">
    <location>
        <begin position="412"/>
        <end position="481"/>
    </location>
</feature>
<feature type="coiled-coil region" evidence="6">
    <location>
        <begin position="191"/>
        <end position="369"/>
    </location>
</feature>
<comment type="subcellular location">
    <subcellularLocation>
        <location evidence="6">Cytoplasm</location>
    </subcellularLocation>
</comment>
<gene>
    <name evidence="6 8" type="primary">smc</name>
    <name evidence="8" type="ORF">MNR06_07070</name>
</gene>
<dbReference type="Gene3D" id="3.40.50.300">
    <property type="entry name" value="P-loop containing nucleotide triphosphate hydrolases"/>
    <property type="match status" value="2"/>
</dbReference>
<feature type="binding site" evidence="6">
    <location>
        <begin position="32"/>
        <end position="39"/>
    </location>
    <ligand>
        <name>ATP</name>
        <dbReference type="ChEBI" id="CHEBI:30616"/>
    </ligand>
</feature>
<comment type="function">
    <text evidence="6">Required for chromosome condensation and partitioning.</text>
</comment>
<dbReference type="Pfam" id="PF02463">
    <property type="entry name" value="SMC_N"/>
    <property type="match status" value="1"/>
</dbReference>
<keyword evidence="5 6" id="KW-0238">DNA-binding</keyword>